<dbReference type="AlphaFoldDB" id="A0A380U3D5"/>
<sequence>MKSTLFLTTLFVSYSTFATANVNVSHDIVQGEWMCQIPYNNGKAMDYFTQDLRPDGQMVATGTLVIQKILTYEYMQAGKWSLKDNVLTIHSEQNNAVRVHSKETEQLLNQNAQLRQAEAEIFRNVQEGSDLSSDLSLQITELTNKTMTFLQTDKNTDSRIIGECRKR</sequence>
<organism evidence="2 3">
    <name type="scientific">[Actinobacillus] rossii</name>
    <dbReference type="NCBI Taxonomy" id="123820"/>
    <lineage>
        <taxon>Bacteria</taxon>
        <taxon>Pseudomonadati</taxon>
        <taxon>Pseudomonadota</taxon>
        <taxon>Gammaproteobacteria</taxon>
        <taxon>Pasteurellales</taxon>
        <taxon>Pasteurellaceae</taxon>
    </lineage>
</organism>
<dbReference type="Proteomes" id="UP000254649">
    <property type="component" value="Unassembled WGS sequence"/>
</dbReference>
<name>A0A380U3D5_9PAST</name>
<proteinExistence type="predicted"/>
<protein>
    <submittedName>
        <fullName evidence="2">Uncharacterized protein</fullName>
    </submittedName>
</protein>
<evidence type="ECO:0000313" key="2">
    <source>
        <dbReference type="EMBL" id="SUT95763.1"/>
    </source>
</evidence>
<evidence type="ECO:0000313" key="3">
    <source>
        <dbReference type="Proteomes" id="UP000254649"/>
    </source>
</evidence>
<dbReference type="EMBL" id="UFRQ01000003">
    <property type="protein sequence ID" value="SUT95763.1"/>
    <property type="molecule type" value="Genomic_DNA"/>
</dbReference>
<feature type="chain" id="PRO_5017087178" evidence="1">
    <location>
        <begin position="21"/>
        <end position="167"/>
    </location>
</feature>
<accession>A0A380U3D5</accession>
<gene>
    <name evidence="2" type="ORF">NCTC10801_02541</name>
</gene>
<keyword evidence="1" id="KW-0732">Signal</keyword>
<evidence type="ECO:0000256" key="1">
    <source>
        <dbReference type="SAM" id="SignalP"/>
    </source>
</evidence>
<reference evidence="2 3" key="1">
    <citation type="submission" date="2018-06" db="EMBL/GenBank/DDBJ databases">
        <authorList>
            <consortium name="Pathogen Informatics"/>
            <person name="Doyle S."/>
        </authorList>
    </citation>
    <scope>NUCLEOTIDE SEQUENCE [LARGE SCALE GENOMIC DNA]</scope>
    <source>
        <strain evidence="2 3">NCTC10801</strain>
    </source>
</reference>
<keyword evidence="3" id="KW-1185">Reference proteome</keyword>
<feature type="signal peptide" evidence="1">
    <location>
        <begin position="1"/>
        <end position="20"/>
    </location>
</feature>